<dbReference type="STRING" id="1117314.PCIT_05284"/>
<keyword evidence="5 7" id="KW-0807">Transducer</keyword>
<accession>U1JEH0</accession>
<keyword evidence="3 8" id="KW-1133">Transmembrane helix</keyword>
<dbReference type="PANTHER" id="PTHR32089:SF119">
    <property type="entry name" value="METHYL-ACCEPTING CHEMOTAXIS PROTEIN CTPL"/>
    <property type="match status" value="1"/>
</dbReference>
<dbReference type="SUPFAM" id="SSF58104">
    <property type="entry name" value="Methyl-accepting chemotaxis protein (MCP) signaling domain"/>
    <property type="match status" value="1"/>
</dbReference>
<evidence type="ECO:0000313" key="11">
    <source>
        <dbReference type="EMBL" id="ERG19766.1"/>
    </source>
</evidence>
<keyword evidence="4 8" id="KW-0472">Membrane</keyword>
<dbReference type="SMART" id="SM00283">
    <property type="entry name" value="MA"/>
    <property type="match status" value="1"/>
</dbReference>
<dbReference type="GO" id="GO:0007165">
    <property type="term" value="P:signal transduction"/>
    <property type="evidence" value="ECO:0007669"/>
    <property type="project" value="UniProtKB-KW"/>
</dbReference>
<dbReference type="FunFam" id="1.10.287.950:FF:000001">
    <property type="entry name" value="Methyl-accepting chemotaxis sensory transducer"/>
    <property type="match status" value="1"/>
</dbReference>
<comment type="caution">
    <text evidence="11">The sequence shown here is derived from an EMBL/GenBank/DDBJ whole genome shotgun (WGS) entry which is preliminary data.</text>
</comment>
<dbReference type="PROSITE" id="PS50111">
    <property type="entry name" value="CHEMOTAXIS_TRANSDUC_2"/>
    <property type="match status" value="1"/>
</dbReference>
<feature type="domain" description="HAMP" evidence="10">
    <location>
        <begin position="203"/>
        <end position="255"/>
    </location>
</feature>
<protein>
    <submittedName>
        <fullName evidence="11">Methyl-accepting chemotaxis protein</fullName>
    </submittedName>
</protein>
<dbReference type="Pfam" id="PF00015">
    <property type="entry name" value="MCPsignal"/>
    <property type="match status" value="1"/>
</dbReference>
<name>U1JEH0_9GAMM</name>
<keyword evidence="2 8" id="KW-0812">Transmembrane</keyword>
<evidence type="ECO:0000256" key="6">
    <source>
        <dbReference type="ARBA" id="ARBA00029447"/>
    </source>
</evidence>
<organism evidence="11">
    <name type="scientific">Pseudoalteromonas citrea DSM 8771</name>
    <dbReference type="NCBI Taxonomy" id="1117314"/>
    <lineage>
        <taxon>Bacteria</taxon>
        <taxon>Pseudomonadati</taxon>
        <taxon>Pseudomonadota</taxon>
        <taxon>Gammaproteobacteria</taxon>
        <taxon>Alteromonadales</taxon>
        <taxon>Pseudoalteromonadaceae</taxon>
        <taxon>Pseudoalteromonas</taxon>
    </lineage>
</organism>
<dbReference type="InterPro" id="IPR003660">
    <property type="entry name" value="HAMP_dom"/>
</dbReference>
<evidence type="ECO:0000256" key="3">
    <source>
        <dbReference type="ARBA" id="ARBA00022989"/>
    </source>
</evidence>
<evidence type="ECO:0000256" key="8">
    <source>
        <dbReference type="SAM" id="Phobius"/>
    </source>
</evidence>
<evidence type="ECO:0000256" key="1">
    <source>
        <dbReference type="ARBA" id="ARBA00004141"/>
    </source>
</evidence>
<feature type="transmembrane region" description="Helical" evidence="8">
    <location>
        <begin position="181"/>
        <end position="201"/>
    </location>
</feature>
<dbReference type="AlphaFoldDB" id="U1JEH0"/>
<dbReference type="InterPro" id="IPR004089">
    <property type="entry name" value="MCPsignal_dom"/>
</dbReference>
<evidence type="ECO:0000259" key="9">
    <source>
        <dbReference type="PROSITE" id="PS50111"/>
    </source>
</evidence>
<comment type="similarity">
    <text evidence="6">Belongs to the methyl-accepting chemotaxis (MCP) protein family.</text>
</comment>
<dbReference type="GO" id="GO:0006935">
    <property type="term" value="P:chemotaxis"/>
    <property type="evidence" value="ECO:0007669"/>
    <property type="project" value="UniProtKB-ARBA"/>
</dbReference>
<dbReference type="PROSITE" id="PS50885">
    <property type="entry name" value="HAMP"/>
    <property type="match status" value="1"/>
</dbReference>
<proteinExistence type="inferred from homology"/>
<evidence type="ECO:0000256" key="2">
    <source>
        <dbReference type="ARBA" id="ARBA00022692"/>
    </source>
</evidence>
<evidence type="ECO:0000259" key="10">
    <source>
        <dbReference type="PROSITE" id="PS50885"/>
    </source>
</evidence>
<comment type="subcellular location">
    <subcellularLocation>
        <location evidence="1">Membrane</location>
        <topology evidence="1">Multi-pass membrane protein</topology>
    </subcellularLocation>
</comment>
<evidence type="ECO:0000256" key="4">
    <source>
        <dbReference type="ARBA" id="ARBA00023136"/>
    </source>
</evidence>
<feature type="transmembrane region" description="Helical" evidence="8">
    <location>
        <begin position="7"/>
        <end position="27"/>
    </location>
</feature>
<dbReference type="Gene3D" id="1.10.287.950">
    <property type="entry name" value="Methyl-accepting chemotaxis protein"/>
    <property type="match status" value="1"/>
</dbReference>
<gene>
    <name evidence="11" type="ORF">PCIT_05284</name>
</gene>
<dbReference type="eggNOG" id="COG0840">
    <property type="taxonomic scope" value="Bacteria"/>
</dbReference>
<dbReference type="EMBL" id="AHBZ02000059">
    <property type="protein sequence ID" value="ERG19766.1"/>
    <property type="molecule type" value="Genomic_DNA"/>
</dbReference>
<reference evidence="11" key="2">
    <citation type="submission" date="2013-04" db="EMBL/GenBank/DDBJ databases">
        <title>Genome sequence of Pseudoalteromonas citrea.</title>
        <authorList>
            <person name="Xie B.-B."/>
            <person name="Rong J.-C."/>
            <person name="Qin Q.-L."/>
            <person name="Shu Y.-L."/>
            <person name="Zhang Y.-Z."/>
        </authorList>
    </citation>
    <scope>NUCLEOTIDE SEQUENCE</scope>
    <source>
        <strain evidence="11">NCIMB 1889</strain>
    </source>
</reference>
<dbReference type="GO" id="GO:0016020">
    <property type="term" value="C:membrane"/>
    <property type="evidence" value="ECO:0007669"/>
    <property type="project" value="UniProtKB-SubCell"/>
</dbReference>
<evidence type="ECO:0000256" key="5">
    <source>
        <dbReference type="ARBA" id="ARBA00023224"/>
    </source>
</evidence>
<dbReference type="OrthoDB" id="1884279at2"/>
<feature type="domain" description="Methyl-accepting transducer" evidence="9">
    <location>
        <begin position="260"/>
        <end position="496"/>
    </location>
</feature>
<reference evidence="11" key="1">
    <citation type="journal article" date="2012" name="J. Bacteriol.">
        <title>Genome sequences of type strains of seven species of the marine bacterium Pseudoalteromonas.</title>
        <authorList>
            <person name="Xie B.B."/>
            <person name="Shu Y.L."/>
            <person name="Qin Q.L."/>
            <person name="Rong J.C."/>
            <person name="Zhang X.Y."/>
            <person name="Chen X.L."/>
            <person name="Shi M."/>
            <person name="He H.L."/>
            <person name="Zhou B.C."/>
            <person name="Zhang Y.Z."/>
        </authorList>
    </citation>
    <scope>NUCLEOTIDE SEQUENCE [LARGE SCALE GENOMIC DNA]</scope>
    <source>
        <strain evidence="11">NCIMB 1889</strain>
    </source>
</reference>
<dbReference type="PANTHER" id="PTHR32089">
    <property type="entry name" value="METHYL-ACCEPTING CHEMOTAXIS PROTEIN MCPB"/>
    <property type="match status" value="1"/>
</dbReference>
<evidence type="ECO:0000256" key="7">
    <source>
        <dbReference type="PROSITE-ProRule" id="PRU00284"/>
    </source>
</evidence>
<sequence length="541" mass="60091">MNIRYKVTLPVVCAMTLILTCSIFSIVRLELLIHQYQELFQQDIHRLNHIASLETEFKSQVQAWKNVLIRNEEKYWQQFEKHHNSIQKSAKESLNLLTGADREHIALLKQIKNRHSSLFPKYANAYESFKTTQSITQTDKQVRGIDREMASFLQETRVKVQSASNQHLAAINAQQTLVMTVYPIIALIISLVVVVVMLQLLKRTIILPLRALIANTVLISQGKYDLPMSYPYQDELGDLSNAIVDIKTHIVEAVSNITVVKGEVEEAFGEIDNVSEQISHGSNEQERCSADMEKTIAGLANIAEQLQQHSQMALNSTNTVTDQATHCTEIVDNSASSMKVLVSEVEKTSAVIQDLEQQAGSVSSVLDVISSIAEQTNLLALNAAIEAARAGEAGRGFAVVADEVRSLASKTQQSTLSITSVINNLQSAAQNAVNAMQEEISITTRNAEQTTQAQQSLKEIMKEMEQMTHLNNQVASAADQQSQITESLQQTLLQLQTISNNYKELAQSDKVSKTVANANHDLNIMVEKLRGNLAHQEAELF</sequence>